<dbReference type="InterPro" id="IPR030678">
    <property type="entry name" value="Peptide/Ni-bd"/>
</dbReference>
<dbReference type="InterPro" id="IPR000914">
    <property type="entry name" value="SBP_5_dom"/>
</dbReference>
<keyword evidence="8" id="KW-1185">Reference proteome</keyword>
<dbReference type="SUPFAM" id="SSF53850">
    <property type="entry name" value="Periplasmic binding protein-like II"/>
    <property type="match status" value="1"/>
</dbReference>
<organism evidence="7 8">
    <name type="scientific">Rhizobium puerariae</name>
    <dbReference type="NCBI Taxonomy" id="1585791"/>
    <lineage>
        <taxon>Bacteria</taxon>
        <taxon>Pseudomonadati</taxon>
        <taxon>Pseudomonadota</taxon>
        <taxon>Alphaproteobacteria</taxon>
        <taxon>Hyphomicrobiales</taxon>
        <taxon>Rhizobiaceae</taxon>
        <taxon>Rhizobium/Agrobacterium group</taxon>
        <taxon>Rhizobium</taxon>
    </lineage>
</organism>
<dbReference type="PANTHER" id="PTHR30290">
    <property type="entry name" value="PERIPLASMIC BINDING COMPONENT OF ABC TRANSPORTER"/>
    <property type="match status" value="1"/>
</dbReference>
<evidence type="ECO:0000259" key="6">
    <source>
        <dbReference type="Pfam" id="PF00496"/>
    </source>
</evidence>
<comment type="subcellular location">
    <subcellularLocation>
        <location evidence="1">Periplasm</location>
    </subcellularLocation>
</comment>
<name>A0ABV6ACR7_9HYPH</name>
<dbReference type="Gene3D" id="3.40.190.10">
    <property type="entry name" value="Periplasmic binding protein-like II"/>
    <property type="match status" value="1"/>
</dbReference>
<evidence type="ECO:0000313" key="8">
    <source>
        <dbReference type="Proteomes" id="UP001589692"/>
    </source>
</evidence>
<reference evidence="7 8" key="1">
    <citation type="submission" date="2024-09" db="EMBL/GenBank/DDBJ databases">
        <authorList>
            <person name="Sun Q."/>
            <person name="Mori K."/>
        </authorList>
    </citation>
    <scope>NUCLEOTIDE SEQUENCE [LARGE SCALE GENOMIC DNA]</scope>
    <source>
        <strain evidence="7 8">TBRC 4938</strain>
    </source>
</reference>
<dbReference type="CDD" id="cd08512">
    <property type="entry name" value="PBP2_NikA_DppA_OppA_like_7"/>
    <property type="match status" value="1"/>
</dbReference>
<evidence type="ECO:0000256" key="2">
    <source>
        <dbReference type="ARBA" id="ARBA00005695"/>
    </source>
</evidence>
<accession>A0ABV6ACR7</accession>
<sequence>MKPFLKALAPIAIGFALFAQPAKAETPPNMLVVGFSMNNILTLDPAAITGKETVQVLTNIYDNLVSLDAVTRSQVNPQIAESWTVSADNTAITFKLRTGATFASGNPVTSADVVWSLKRLMKLNLAQASFLKTHGFSAANADASFTAPDGHTVVITLPKKVDPQIIIQTLGIVGPGSILDSKAVQEHDKGGDMGTAWLTTNSAGSGPFMLGQWQSNERVTLEQNPKYWGEKPAMRRIMMRHLAESQSQRLMLEKGDIDIAYSMSAADLKALEANKDVTVQTNGGSGFYYLAVSMKDEKFQNPKVREALRYLIDYQGLNDSVLPYFGKLRDRPIPNGIFGALPDAGYRLDVAKAKALLAEAGYPDGFSTTLRAISDVPFMNAATAIQATLAQGGIKAEIITGSGDQIYGAMRERKYELLVGRGGGGQLPHPDSNLRAIVYNPDNADQAKLTNFQGWRTSFYDEKINRMIDEALVETDKDKQVREYQDIQTYYEQMVPAIQPFSEVVDSVAYSADIKGLQLNPSWSTQLRTVTKER</sequence>
<dbReference type="Proteomes" id="UP001589692">
    <property type="component" value="Unassembled WGS sequence"/>
</dbReference>
<evidence type="ECO:0000313" key="7">
    <source>
        <dbReference type="EMBL" id="MFB9948351.1"/>
    </source>
</evidence>
<dbReference type="Gene3D" id="3.10.105.10">
    <property type="entry name" value="Dipeptide-binding Protein, Domain 3"/>
    <property type="match status" value="1"/>
</dbReference>
<dbReference type="PANTHER" id="PTHR30290:SF10">
    <property type="entry name" value="PERIPLASMIC OLIGOPEPTIDE-BINDING PROTEIN-RELATED"/>
    <property type="match status" value="1"/>
</dbReference>
<dbReference type="RefSeq" id="WP_377257552.1">
    <property type="nucleotide sequence ID" value="NZ_JBHMAA010000008.1"/>
</dbReference>
<evidence type="ECO:0000256" key="3">
    <source>
        <dbReference type="ARBA" id="ARBA00022448"/>
    </source>
</evidence>
<comment type="caution">
    <text evidence="7">The sequence shown here is derived from an EMBL/GenBank/DDBJ whole genome shotgun (WGS) entry which is preliminary data.</text>
</comment>
<feature type="signal peptide" evidence="5">
    <location>
        <begin position="1"/>
        <end position="24"/>
    </location>
</feature>
<feature type="chain" id="PRO_5046594369" evidence="5">
    <location>
        <begin position="25"/>
        <end position="534"/>
    </location>
</feature>
<evidence type="ECO:0000256" key="1">
    <source>
        <dbReference type="ARBA" id="ARBA00004418"/>
    </source>
</evidence>
<keyword evidence="4 5" id="KW-0732">Signal</keyword>
<keyword evidence="3" id="KW-0813">Transport</keyword>
<gene>
    <name evidence="7" type="ORF">ACFFP0_05790</name>
</gene>
<dbReference type="Gene3D" id="3.90.76.10">
    <property type="entry name" value="Dipeptide-binding Protein, Domain 1"/>
    <property type="match status" value="1"/>
</dbReference>
<evidence type="ECO:0000256" key="5">
    <source>
        <dbReference type="SAM" id="SignalP"/>
    </source>
</evidence>
<dbReference type="Pfam" id="PF00496">
    <property type="entry name" value="SBP_bac_5"/>
    <property type="match status" value="1"/>
</dbReference>
<proteinExistence type="inferred from homology"/>
<dbReference type="EMBL" id="JBHMAA010000008">
    <property type="protein sequence ID" value="MFB9948351.1"/>
    <property type="molecule type" value="Genomic_DNA"/>
</dbReference>
<protein>
    <submittedName>
        <fullName evidence="7">ABC transporter substrate-binding protein</fullName>
    </submittedName>
</protein>
<dbReference type="PIRSF" id="PIRSF002741">
    <property type="entry name" value="MppA"/>
    <property type="match status" value="1"/>
</dbReference>
<comment type="similarity">
    <text evidence="2">Belongs to the bacterial solute-binding protein 5 family.</text>
</comment>
<dbReference type="InterPro" id="IPR039424">
    <property type="entry name" value="SBP_5"/>
</dbReference>
<feature type="domain" description="Solute-binding protein family 5" evidence="6">
    <location>
        <begin position="75"/>
        <end position="443"/>
    </location>
</feature>
<evidence type="ECO:0000256" key="4">
    <source>
        <dbReference type="ARBA" id="ARBA00022729"/>
    </source>
</evidence>